<reference evidence="2" key="1">
    <citation type="submission" date="2015-10" db="EMBL/GenBank/DDBJ databases">
        <authorList>
            <person name="Gilbert D.G."/>
        </authorList>
    </citation>
    <scope>NUCLEOTIDE SEQUENCE</scope>
    <source>
        <strain evidence="2">Phyl III-seqv23</strain>
    </source>
</reference>
<sequence>MIPKTLPTHTAPISAPDGSPGEQASPRRSSDVQAPRTASPDLRILADKGHGGRVGRSLSDIGAQSMLRRHATLPRSAS</sequence>
<feature type="region of interest" description="Disordered" evidence="1">
    <location>
        <begin position="1"/>
        <end position="78"/>
    </location>
</feature>
<proteinExistence type="predicted"/>
<evidence type="ECO:0000256" key="1">
    <source>
        <dbReference type="SAM" id="MobiDB-lite"/>
    </source>
</evidence>
<protein>
    <submittedName>
        <fullName evidence="2">Uncharacterized protein</fullName>
    </submittedName>
</protein>
<gene>
    <name evidence="2" type="ORF">RUN215_v1_1330021</name>
</gene>
<organism evidence="2">
    <name type="scientific">Ralstonia solanacearum</name>
    <name type="common">Pseudomonas solanacearum</name>
    <dbReference type="NCBI Taxonomy" id="305"/>
    <lineage>
        <taxon>Bacteria</taxon>
        <taxon>Pseudomonadati</taxon>
        <taxon>Pseudomonadota</taxon>
        <taxon>Betaproteobacteria</taxon>
        <taxon>Burkholderiales</taxon>
        <taxon>Burkholderiaceae</taxon>
        <taxon>Ralstonia</taxon>
        <taxon>Ralstonia solanacearum species complex</taxon>
    </lineage>
</organism>
<dbReference type="EMBL" id="LN899820">
    <property type="protein sequence ID" value="CUV57473.1"/>
    <property type="molecule type" value="Genomic_DNA"/>
</dbReference>
<dbReference type="AlphaFoldDB" id="A0A0S4X0X1"/>
<accession>A0A0S4X0X1</accession>
<evidence type="ECO:0000313" key="2">
    <source>
        <dbReference type="EMBL" id="CUV57473.1"/>
    </source>
</evidence>
<name>A0A0S4X0X1_RALSL</name>